<dbReference type="GO" id="GO:0009007">
    <property type="term" value="F:site-specific DNA-methyltransferase (adenine-specific) activity"/>
    <property type="evidence" value="ECO:0007669"/>
    <property type="project" value="InterPro"/>
</dbReference>
<dbReference type="GO" id="GO:0003677">
    <property type="term" value="F:DNA binding"/>
    <property type="evidence" value="ECO:0007669"/>
    <property type="project" value="InterPro"/>
</dbReference>
<evidence type="ECO:0000313" key="2">
    <source>
        <dbReference type="Proteomes" id="UP000037029"/>
    </source>
</evidence>
<protein>
    <recommendedName>
        <fullName evidence="3">Adenine methyltransferase</fullName>
    </recommendedName>
</protein>
<accession>A0A0J9CUT3</accession>
<proteinExistence type="predicted"/>
<gene>
    <name evidence="1" type="ORF">BV87_16360</name>
</gene>
<evidence type="ECO:0008006" key="3">
    <source>
        <dbReference type="Google" id="ProtNLM"/>
    </source>
</evidence>
<sequence>MGQWEPSVGASNEWYTPSYVFDALGCRFDLDVAHPHGVRTHVPCDGYLSRDGLSTPWFGFIWMNPPFGGRNGLTPWLDQFFAHGNGVALVPDRTSAPWFRDAWRQADLVMFTPKIRFLRPDGSQGKCPSNGTALMAVGKRGCVALENAYRAGLGILARPEGLAA</sequence>
<name>A0A0J9CUT3_SPHYA</name>
<dbReference type="EMBL" id="CP020925">
    <property type="protein sequence ID" value="ATP19813.1"/>
    <property type="molecule type" value="Genomic_DNA"/>
</dbReference>
<organism evidence="1 2">
    <name type="scientific">Sphingobium yanoikuyae</name>
    <name type="common">Sphingomonas yanoikuyae</name>
    <dbReference type="NCBI Taxonomy" id="13690"/>
    <lineage>
        <taxon>Bacteria</taxon>
        <taxon>Pseudomonadati</taxon>
        <taxon>Pseudomonadota</taxon>
        <taxon>Alphaproteobacteria</taxon>
        <taxon>Sphingomonadales</taxon>
        <taxon>Sphingomonadaceae</taxon>
        <taxon>Sphingobium</taxon>
    </lineage>
</organism>
<dbReference type="InterPro" id="IPR008593">
    <property type="entry name" value="Dam_MeTrfase"/>
</dbReference>
<dbReference type="RefSeq" id="WP_048939146.1">
    <property type="nucleotide sequence ID" value="NZ_CP020925.1"/>
</dbReference>
<reference evidence="1 2" key="1">
    <citation type="submission" date="2017-04" db="EMBL/GenBank/DDBJ databases">
        <title>Characterization, genome and methylation analysis of a phthalic acid esters degrading strain Sphingobium yanoikuyae SHJ.</title>
        <authorList>
            <person name="Feng L."/>
        </authorList>
    </citation>
    <scope>NUCLEOTIDE SEQUENCE [LARGE SCALE GENOMIC DNA]</scope>
    <source>
        <strain evidence="1 2">SHJ</strain>
    </source>
</reference>
<dbReference type="Pfam" id="PF05869">
    <property type="entry name" value="Dam"/>
    <property type="match status" value="1"/>
</dbReference>
<dbReference type="Proteomes" id="UP000037029">
    <property type="component" value="Chromosome"/>
</dbReference>
<evidence type="ECO:0000313" key="1">
    <source>
        <dbReference type="EMBL" id="ATP19813.1"/>
    </source>
</evidence>
<dbReference type="AlphaFoldDB" id="A0A0J9CUT3"/>
<dbReference type="GO" id="GO:0009307">
    <property type="term" value="P:DNA restriction-modification system"/>
    <property type="evidence" value="ECO:0007669"/>
    <property type="project" value="InterPro"/>
</dbReference>